<dbReference type="PANTHER" id="PTHR33495:SF2">
    <property type="entry name" value="ANTI-SIGMA FACTOR ANTAGONIST TM_1081-RELATED"/>
    <property type="match status" value="1"/>
</dbReference>
<gene>
    <name evidence="2" type="ORF">NEH16_00800</name>
</gene>
<reference evidence="2" key="1">
    <citation type="journal article" date="2022" name="Front. Microbiol.">
        <title>Mirubactin C rescues the lethal effect of cell wall biosynthesis mutations in Bacillus subtilis.</title>
        <authorList>
            <person name="Kepplinger B."/>
            <person name="Wen X."/>
            <person name="Tyler A.R."/>
            <person name="Kim B.Y."/>
            <person name="Brown J."/>
            <person name="Banks P."/>
            <person name="Dashti Y."/>
            <person name="Mackenzie E.S."/>
            <person name="Wills C."/>
            <person name="Kawai Y."/>
            <person name="Waldron K.J."/>
            <person name="Allenby N.E.E."/>
            <person name="Wu L.J."/>
            <person name="Hall M.J."/>
            <person name="Errington J."/>
        </authorList>
    </citation>
    <scope>NUCLEOTIDE SEQUENCE</scope>
    <source>
        <strain evidence="2">MDA8-470</strain>
    </source>
</reference>
<organism evidence="2 3">
    <name type="scientific">Streptomyces drozdowiczii</name>
    <dbReference type="NCBI Taxonomy" id="202862"/>
    <lineage>
        <taxon>Bacteria</taxon>
        <taxon>Bacillati</taxon>
        <taxon>Actinomycetota</taxon>
        <taxon>Actinomycetes</taxon>
        <taxon>Kitasatosporales</taxon>
        <taxon>Streptomycetaceae</taxon>
        <taxon>Streptomyces</taxon>
    </lineage>
</organism>
<evidence type="ECO:0000259" key="1">
    <source>
        <dbReference type="PROSITE" id="PS50801"/>
    </source>
</evidence>
<proteinExistence type="predicted"/>
<dbReference type="EMBL" id="CP098740">
    <property type="protein sequence ID" value="UZK52842.1"/>
    <property type="molecule type" value="Genomic_DNA"/>
</dbReference>
<evidence type="ECO:0000313" key="3">
    <source>
        <dbReference type="Proteomes" id="UP001164963"/>
    </source>
</evidence>
<feature type="domain" description="STAS" evidence="1">
    <location>
        <begin position="15"/>
        <end position="117"/>
    </location>
</feature>
<dbReference type="Proteomes" id="UP001164963">
    <property type="component" value="Chromosome"/>
</dbReference>
<dbReference type="InterPro" id="IPR058548">
    <property type="entry name" value="MlaB-like_STAS"/>
</dbReference>
<dbReference type="CDD" id="cd07043">
    <property type="entry name" value="STAS_anti-anti-sigma_factors"/>
    <property type="match status" value="1"/>
</dbReference>
<keyword evidence="3" id="KW-1185">Reference proteome</keyword>
<evidence type="ECO:0000313" key="2">
    <source>
        <dbReference type="EMBL" id="UZK52842.1"/>
    </source>
</evidence>
<protein>
    <submittedName>
        <fullName evidence="2">STAS domain-containing protein</fullName>
    </submittedName>
</protein>
<dbReference type="Pfam" id="PF13466">
    <property type="entry name" value="STAS_2"/>
    <property type="match status" value="1"/>
</dbReference>
<name>A0ABY6PLB6_9ACTN</name>
<dbReference type="InterPro" id="IPR002645">
    <property type="entry name" value="STAS_dom"/>
</dbReference>
<sequence>MAEDERGVGSEKTADDVVLIRVRGSLDGWSGSGDLSAALTGAVADGGVRTVVDLSGVTFADSAALHSLLEGLREHVKAGVPLVLAGPLHSGVRRLFEVTGTAGAFRFADDVDSALQC</sequence>
<dbReference type="PROSITE" id="PS50801">
    <property type="entry name" value="STAS"/>
    <property type="match status" value="1"/>
</dbReference>
<dbReference type="InterPro" id="IPR036513">
    <property type="entry name" value="STAS_dom_sf"/>
</dbReference>
<dbReference type="RefSeq" id="WP_265538470.1">
    <property type="nucleotide sequence ID" value="NZ_CP098740.1"/>
</dbReference>
<dbReference type="Gene3D" id="3.30.750.24">
    <property type="entry name" value="STAS domain"/>
    <property type="match status" value="1"/>
</dbReference>
<dbReference type="SUPFAM" id="SSF52091">
    <property type="entry name" value="SpoIIaa-like"/>
    <property type="match status" value="1"/>
</dbReference>
<dbReference type="PANTHER" id="PTHR33495">
    <property type="entry name" value="ANTI-SIGMA FACTOR ANTAGONIST TM_1081-RELATED-RELATED"/>
    <property type="match status" value="1"/>
</dbReference>
<accession>A0ABY6PLB6</accession>